<gene>
    <name evidence="2" type="ORF">GCM10008937_06390</name>
</gene>
<dbReference type="Proteomes" id="UP001500191">
    <property type="component" value="Unassembled WGS sequence"/>
</dbReference>
<evidence type="ECO:0000313" key="3">
    <source>
        <dbReference type="Proteomes" id="UP001500191"/>
    </source>
</evidence>
<keyword evidence="3" id="KW-1185">Reference proteome</keyword>
<dbReference type="EMBL" id="BAAADB010000004">
    <property type="protein sequence ID" value="GAA0501616.1"/>
    <property type="molecule type" value="Genomic_DNA"/>
</dbReference>
<protein>
    <submittedName>
        <fullName evidence="2">Uncharacterized protein</fullName>
    </submittedName>
</protein>
<evidence type="ECO:0000256" key="1">
    <source>
        <dbReference type="SAM" id="MobiDB-lite"/>
    </source>
</evidence>
<evidence type="ECO:0000313" key="2">
    <source>
        <dbReference type="EMBL" id="GAA0501616.1"/>
    </source>
</evidence>
<name>A0ABP3LJS3_9DEIO</name>
<proteinExistence type="predicted"/>
<feature type="region of interest" description="Disordered" evidence="1">
    <location>
        <begin position="18"/>
        <end position="48"/>
    </location>
</feature>
<sequence>MESDPHFLIRGDVRQGLSLNRPRMPQGKEDEELVQVPESGKPDAMKVARPVWNGGKAARPYLSLRGQSGGGPTGAAMLFMAECMQ</sequence>
<accession>A0ABP3LJS3</accession>
<reference evidence="3" key="1">
    <citation type="journal article" date="2019" name="Int. J. Syst. Evol. Microbiol.">
        <title>The Global Catalogue of Microorganisms (GCM) 10K type strain sequencing project: providing services to taxonomists for standard genome sequencing and annotation.</title>
        <authorList>
            <consortium name="The Broad Institute Genomics Platform"/>
            <consortium name="The Broad Institute Genome Sequencing Center for Infectious Disease"/>
            <person name="Wu L."/>
            <person name="Ma J."/>
        </authorList>
    </citation>
    <scope>NUCLEOTIDE SEQUENCE [LARGE SCALE GENOMIC DNA]</scope>
    <source>
        <strain evidence="3">JCM 14368</strain>
    </source>
</reference>
<organism evidence="2 3">
    <name type="scientific">Deinococcus depolymerans</name>
    <dbReference type="NCBI Taxonomy" id="392408"/>
    <lineage>
        <taxon>Bacteria</taxon>
        <taxon>Thermotogati</taxon>
        <taxon>Deinococcota</taxon>
        <taxon>Deinococci</taxon>
        <taxon>Deinococcales</taxon>
        <taxon>Deinococcaceae</taxon>
        <taxon>Deinococcus</taxon>
    </lineage>
</organism>
<comment type="caution">
    <text evidence="2">The sequence shown here is derived from an EMBL/GenBank/DDBJ whole genome shotgun (WGS) entry which is preliminary data.</text>
</comment>